<dbReference type="PANTHER" id="PTHR35564">
    <property type="match status" value="1"/>
</dbReference>
<sequence length="321" mass="36251">MKQEKFLESLDKEKLFESLHLIEQFLLKSESNLGTDHLPSQENIELKVAQQLGYEIGEFTKIKPKHNQSLIVMTNLIGLTGENGVLPKHYSELILQRLKADDPTLQDFLDIFNHRILSLFYRTWQNFQPTVQHRRVSQNTFSPWDQVLTSLTGNLGDRAIHWGGLFGKPVKSRGAIQACLESLSGCEVEIHDFKGKWMQLTSDEQTRLCSKKMPEGQFSELGRGASLGQKAWNVNAGFTVEFTAKGQDQVHGMMPKGERITEIKALCQDLLGETASIEWTLTAEYKHLPKVQLKKGGGRLALGSVLAPHKRSENNTITIRI</sequence>
<accession>A0AAV2VJ54</accession>
<dbReference type="AlphaFoldDB" id="A0AAV2VJ54"/>
<dbReference type="NCBIfam" id="TIGR03347">
    <property type="entry name" value="VI_chp_1"/>
    <property type="match status" value="1"/>
</dbReference>
<dbReference type="EMBL" id="CAOF01000020">
    <property type="protein sequence ID" value="CCO44541.1"/>
    <property type="molecule type" value="Genomic_DNA"/>
</dbReference>
<dbReference type="Proteomes" id="UP000018211">
    <property type="component" value="Unassembled WGS sequence"/>
</dbReference>
<dbReference type="Pfam" id="PF06996">
    <property type="entry name" value="T6SS_TssG"/>
    <property type="match status" value="1"/>
</dbReference>
<dbReference type="InterPro" id="IPR010732">
    <property type="entry name" value="T6SS_TssG-like"/>
</dbReference>
<evidence type="ECO:0000313" key="1">
    <source>
        <dbReference type="EMBL" id="CCO44541.1"/>
    </source>
</evidence>
<dbReference type="PANTHER" id="PTHR35564:SF4">
    <property type="entry name" value="CYTOPLASMIC PROTEIN"/>
    <property type="match status" value="1"/>
</dbReference>
<proteinExistence type="predicted"/>
<dbReference type="RefSeq" id="WP_004408940.1">
    <property type="nucleotide sequence ID" value="NZ_LK391965.1"/>
</dbReference>
<evidence type="ECO:0000313" key="2">
    <source>
        <dbReference type="Proteomes" id="UP000018211"/>
    </source>
</evidence>
<evidence type="ECO:0008006" key="3">
    <source>
        <dbReference type="Google" id="ProtNLM"/>
    </source>
</evidence>
<gene>
    <name evidence="1" type="ORF">VIBNISOn1_1160049</name>
</gene>
<reference evidence="1 2" key="1">
    <citation type="journal article" date="2013" name="ISME J.">
        <title>Comparative genomics of pathogenic lineages of Vibrio nigripulchritudo identifies virulence-associated traits.</title>
        <authorList>
            <person name="Goudenege D."/>
            <person name="Labreuche Y."/>
            <person name="Krin E."/>
            <person name="Ansquer D."/>
            <person name="Mangenot S."/>
            <person name="Calteau A."/>
            <person name="Medigue C."/>
            <person name="Mazel D."/>
            <person name="Polz M.F."/>
            <person name="Le Roux F."/>
        </authorList>
    </citation>
    <scope>NUCLEOTIDE SEQUENCE [LARGE SCALE GENOMIC DNA]</scope>
    <source>
        <strain evidence="1 2">SOn1</strain>
    </source>
</reference>
<name>A0AAV2VJ54_9VIBR</name>
<protein>
    <recommendedName>
        <fullName evidence="3">Type VI secretion system baseplate subunit TssG</fullName>
    </recommendedName>
</protein>
<comment type="caution">
    <text evidence="1">The sequence shown here is derived from an EMBL/GenBank/DDBJ whole genome shotgun (WGS) entry which is preliminary data.</text>
</comment>
<organism evidence="1 2">
    <name type="scientific">Vibrio nigripulchritudo SOn1</name>
    <dbReference type="NCBI Taxonomy" id="1238450"/>
    <lineage>
        <taxon>Bacteria</taxon>
        <taxon>Pseudomonadati</taxon>
        <taxon>Pseudomonadota</taxon>
        <taxon>Gammaproteobacteria</taxon>
        <taxon>Vibrionales</taxon>
        <taxon>Vibrionaceae</taxon>
        <taxon>Vibrio</taxon>
    </lineage>
</organism>